<reference evidence="12" key="1">
    <citation type="submission" date="2022-07" db="EMBL/GenBank/DDBJ databases">
        <title>Genome analysis of Parmales, a sister group of diatoms, reveals the evolutionary specialization of diatoms from phago-mixotrophs to photoautotrophs.</title>
        <authorList>
            <person name="Ban H."/>
            <person name="Sato S."/>
            <person name="Yoshikawa S."/>
            <person name="Kazumasa Y."/>
            <person name="Nakamura Y."/>
            <person name="Ichinomiya M."/>
            <person name="Saitoh K."/>
            <person name="Sato N."/>
            <person name="Blanc-Mathieu R."/>
            <person name="Endo H."/>
            <person name="Kuwata A."/>
            <person name="Ogata H."/>
        </authorList>
    </citation>
    <scope>NUCLEOTIDE SEQUENCE</scope>
</reference>
<keyword evidence="6 10" id="KW-1133">Transmembrane helix</keyword>
<dbReference type="OrthoDB" id="422827at2759"/>
<comment type="caution">
    <text evidence="12">The sequence shown here is derived from an EMBL/GenBank/DDBJ whole genome shotgun (WGS) entry which is preliminary data.</text>
</comment>
<evidence type="ECO:0000256" key="9">
    <source>
        <dbReference type="SAM" id="MobiDB-lite"/>
    </source>
</evidence>
<organism evidence="12 13">
    <name type="scientific">Triparma retinervis</name>
    <dbReference type="NCBI Taxonomy" id="2557542"/>
    <lineage>
        <taxon>Eukaryota</taxon>
        <taxon>Sar</taxon>
        <taxon>Stramenopiles</taxon>
        <taxon>Ochrophyta</taxon>
        <taxon>Bolidophyceae</taxon>
        <taxon>Parmales</taxon>
        <taxon>Triparmaceae</taxon>
        <taxon>Triparma</taxon>
    </lineage>
</organism>
<dbReference type="GO" id="GO:0033188">
    <property type="term" value="F:sphingomyelin synthase activity"/>
    <property type="evidence" value="ECO:0007669"/>
    <property type="project" value="TreeGrafter"/>
</dbReference>
<keyword evidence="7" id="KW-0443">Lipid metabolism</keyword>
<evidence type="ECO:0000256" key="4">
    <source>
        <dbReference type="ARBA" id="ARBA00022692"/>
    </source>
</evidence>
<accession>A0A9W7EAN2</accession>
<evidence type="ECO:0000313" key="13">
    <source>
        <dbReference type="Proteomes" id="UP001165082"/>
    </source>
</evidence>
<evidence type="ECO:0000256" key="5">
    <source>
        <dbReference type="ARBA" id="ARBA00022919"/>
    </source>
</evidence>
<keyword evidence="5" id="KW-0746">Sphingolipid metabolism</keyword>
<dbReference type="InterPro" id="IPR025749">
    <property type="entry name" value="Sphingomyelin_synth-like_dom"/>
</dbReference>
<dbReference type="GO" id="GO:0047493">
    <property type="term" value="F:ceramide cholinephosphotransferase activity"/>
    <property type="evidence" value="ECO:0007669"/>
    <property type="project" value="TreeGrafter"/>
</dbReference>
<evidence type="ECO:0000256" key="6">
    <source>
        <dbReference type="ARBA" id="ARBA00022989"/>
    </source>
</evidence>
<gene>
    <name evidence="12" type="ORF">TrRE_jg11092</name>
</gene>
<dbReference type="GO" id="GO:0046513">
    <property type="term" value="P:ceramide biosynthetic process"/>
    <property type="evidence" value="ECO:0007669"/>
    <property type="project" value="TreeGrafter"/>
</dbReference>
<feature type="transmembrane region" description="Helical" evidence="10">
    <location>
        <begin position="177"/>
        <end position="195"/>
    </location>
</feature>
<keyword evidence="8 10" id="KW-0472">Membrane</keyword>
<proteinExistence type="inferred from homology"/>
<dbReference type="GO" id="GO:0005886">
    <property type="term" value="C:plasma membrane"/>
    <property type="evidence" value="ECO:0007669"/>
    <property type="project" value="TreeGrafter"/>
</dbReference>
<keyword evidence="4 10" id="KW-0812">Transmembrane</keyword>
<keyword evidence="3" id="KW-0808">Transferase</keyword>
<protein>
    <recommendedName>
        <fullName evidence="11">Sphingomyelin synthase-like domain-containing protein</fullName>
    </recommendedName>
</protein>
<dbReference type="InterPro" id="IPR036938">
    <property type="entry name" value="PAP2/HPO_sf"/>
</dbReference>
<dbReference type="Pfam" id="PF14360">
    <property type="entry name" value="PAP2_C"/>
    <property type="match status" value="1"/>
</dbReference>
<comment type="subcellular location">
    <subcellularLocation>
        <location evidence="1">Membrane</location>
        <topology evidence="1">Multi-pass membrane protein</topology>
    </subcellularLocation>
</comment>
<evidence type="ECO:0000256" key="10">
    <source>
        <dbReference type="SAM" id="Phobius"/>
    </source>
</evidence>
<dbReference type="InterPro" id="IPR045221">
    <property type="entry name" value="Sphingomyelin_synth-like"/>
</dbReference>
<sequence>MYNWRDLPILSSFALGSSTEPSDPVKAKALFLNFLIAPLTWFFFFYLMGFLGGVISYWRFPRAHYDLPDIGFELFPEWCPSTDPKTNIQSIVLLLFYSYTAVCSALHPEGRIILIRYFYINSCMFMTRITVVGVTSLPNEDMHCNAHYDPDDLTQPTFAEAFEAVFSRGMPVACGDFIFSGHTACTFIGMLIFHYHDCFPHPTVTIFFWGCTILALFSIIGCRSHYTVDVILGIYFACFVTSWYLNRATGVSDEWGSRLIRWLEGQHITNESHRYPKKSSGSLPTMKVVNPKSNTAL</sequence>
<dbReference type="PANTHER" id="PTHR21290:SF25">
    <property type="entry name" value="SPHINGOMYELIN SYNTHASE-RELATED PROTEIN 1"/>
    <property type="match status" value="1"/>
</dbReference>
<dbReference type="GO" id="GO:0005789">
    <property type="term" value="C:endoplasmic reticulum membrane"/>
    <property type="evidence" value="ECO:0007669"/>
    <property type="project" value="TreeGrafter"/>
</dbReference>
<comment type="similarity">
    <text evidence="2">Belongs to the sphingomyelin synthase family.</text>
</comment>
<evidence type="ECO:0000256" key="2">
    <source>
        <dbReference type="ARBA" id="ARBA00005441"/>
    </source>
</evidence>
<keyword evidence="13" id="KW-1185">Reference proteome</keyword>
<evidence type="ECO:0000256" key="3">
    <source>
        <dbReference type="ARBA" id="ARBA00022679"/>
    </source>
</evidence>
<dbReference type="SUPFAM" id="SSF48317">
    <property type="entry name" value="Acid phosphatase/Vanadium-dependent haloperoxidase"/>
    <property type="match status" value="1"/>
</dbReference>
<feature type="transmembrane region" description="Helical" evidence="10">
    <location>
        <begin position="201"/>
        <end position="219"/>
    </location>
</feature>
<evidence type="ECO:0000256" key="7">
    <source>
        <dbReference type="ARBA" id="ARBA00023098"/>
    </source>
</evidence>
<feature type="domain" description="Sphingomyelin synthase-like" evidence="11">
    <location>
        <begin position="174"/>
        <end position="244"/>
    </location>
</feature>
<name>A0A9W7EAN2_9STRA</name>
<feature type="transmembrane region" description="Helical" evidence="10">
    <location>
        <begin position="35"/>
        <end position="58"/>
    </location>
</feature>
<evidence type="ECO:0000259" key="11">
    <source>
        <dbReference type="Pfam" id="PF14360"/>
    </source>
</evidence>
<evidence type="ECO:0000256" key="8">
    <source>
        <dbReference type="ARBA" id="ARBA00023136"/>
    </source>
</evidence>
<dbReference type="GO" id="GO:0000139">
    <property type="term" value="C:Golgi membrane"/>
    <property type="evidence" value="ECO:0007669"/>
    <property type="project" value="TreeGrafter"/>
</dbReference>
<dbReference type="EMBL" id="BRXZ01001578">
    <property type="protein sequence ID" value="GMH74434.1"/>
    <property type="molecule type" value="Genomic_DNA"/>
</dbReference>
<evidence type="ECO:0000256" key="1">
    <source>
        <dbReference type="ARBA" id="ARBA00004141"/>
    </source>
</evidence>
<feature type="region of interest" description="Disordered" evidence="9">
    <location>
        <begin position="272"/>
        <end position="297"/>
    </location>
</feature>
<dbReference type="AlphaFoldDB" id="A0A9W7EAN2"/>
<dbReference type="CDD" id="cd01610">
    <property type="entry name" value="PAP2_like"/>
    <property type="match status" value="1"/>
</dbReference>
<evidence type="ECO:0000313" key="12">
    <source>
        <dbReference type="EMBL" id="GMH74434.1"/>
    </source>
</evidence>
<feature type="transmembrane region" description="Helical" evidence="10">
    <location>
        <begin position="226"/>
        <end position="245"/>
    </location>
</feature>
<dbReference type="Proteomes" id="UP001165082">
    <property type="component" value="Unassembled WGS sequence"/>
</dbReference>
<dbReference type="PANTHER" id="PTHR21290">
    <property type="entry name" value="SPHINGOMYELIN SYNTHETASE"/>
    <property type="match status" value="1"/>
</dbReference>